<dbReference type="AlphaFoldDB" id="A0A5C1PZP6"/>
<geneLocation type="plasmid" evidence="3">
    <name>psna507_unt13</name>
</geneLocation>
<geneLocation type="plasmid" evidence="2">
    <name>pSna507_unt13</name>
</geneLocation>
<accession>A0A5C1PZP6</accession>
<evidence type="ECO:0000313" key="4">
    <source>
        <dbReference type="Proteomes" id="UP001549111"/>
    </source>
</evidence>
<keyword evidence="2" id="KW-0614">Plasmid</keyword>
<reference evidence="1 4" key="2">
    <citation type="submission" date="2024-06" db="EMBL/GenBank/DDBJ databases">
        <title>Genomic Encyclopedia of Type Strains, Phase IV (KMG-IV): sequencing the most valuable type-strain genomes for metagenomic binning, comparative biology and taxonomic classification.</title>
        <authorList>
            <person name="Goeker M."/>
        </authorList>
    </citation>
    <scope>NUCLEOTIDE SEQUENCE [LARGE SCALE GENOMIC DNA]</scope>
    <source>
        <strain evidence="1 4">D-501</strain>
    </source>
</reference>
<dbReference type="KEGG" id="snn:EWH46_00180"/>
<dbReference type="Proteomes" id="UP000323522">
    <property type="component" value="Plasmid pSna507_unt13"/>
</dbReference>
<proteinExistence type="predicted"/>
<organism evidence="2 3">
    <name type="scientific">Sphaerotilus sulfidivorans</name>
    <dbReference type="NCBI Taxonomy" id="639200"/>
    <lineage>
        <taxon>Bacteria</taxon>
        <taxon>Pseudomonadati</taxon>
        <taxon>Pseudomonadota</taxon>
        <taxon>Betaproteobacteria</taxon>
        <taxon>Burkholderiales</taxon>
        <taxon>Sphaerotilaceae</taxon>
        <taxon>Sphaerotilus</taxon>
    </lineage>
</organism>
<reference evidence="2 3" key="1">
    <citation type="submission" date="2019-02" db="EMBL/GenBank/DDBJ databases">
        <title>Complete Genome Sequence and Methylome Analysis of Sphaerotilus natans subsp. sulfidivorans D-507.</title>
        <authorList>
            <person name="Fomenkov A."/>
            <person name="Gridneva E."/>
            <person name="Smolyakov D."/>
            <person name="Dubinina G."/>
            <person name="Vincze T."/>
            <person name="Grabovich M."/>
            <person name="Roberts R.J."/>
        </authorList>
    </citation>
    <scope>NUCLEOTIDE SEQUENCE [LARGE SCALE GENOMIC DNA]</scope>
    <source>
        <strain evidence="2 3">D-507</strain>
        <plasmid evidence="2">pSna507_unt13</plasmid>
        <plasmid evidence="3">psna507_unt13</plasmid>
    </source>
</reference>
<sequence>MHPQLVAVNDERDRMVEAGAQHGLDAGPERGNVEPGRRLDHMLDGQHAVGAEGPRTGQRFPLRRGLVGAIGSDQDLIEPGPRRIDGLAAAMMLVVAAQVVAKDLAHLVPGWTHFALALLAVMAHRLASRQSALGHQLFDRLRAATRIHSRDGLAAQEKSHPEIIWVRQPGIGRVLVHAQDSRRAVGKGRHVNRHDHSVCPGGLGPHSRVPAMCPYHAFNVLFCAFPMCRLAIGVAPKF</sequence>
<dbReference type="RefSeq" id="WP_149501967.1">
    <property type="nucleotide sequence ID" value="NZ_CP035707.1"/>
</dbReference>
<evidence type="ECO:0000313" key="2">
    <source>
        <dbReference type="EMBL" id="QEM99331.1"/>
    </source>
</evidence>
<dbReference type="EMBL" id="CP035707">
    <property type="protein sequence ID" value="QEM99331.1"/>
    <property type="molecule type" value="Genomic_DNA"/>
</dbReference>
<evidence type="ECO:0000313" key="3">
    <source>
        <dbReference type="Proteomes" id="UP000323522"/>
    </source>
</evidence>
<gene>
    <name evidence="1" type="ORF">ABIC99_003635</name>
    <name evidence="2" type="ORF">EWH46_00180</name>
</gene>
<dbReference type="EMBL" id="JBEPLS010000024">
    <property type="protein sequence ID" value="MET3605801.1"/>
    <property type="molecule type" value="Genomic_DNA"/>
</dbReference>
<evidence type="ECO:0000313" key="1">
    <source>
        <dbReference type="EMBL" id="MET3605801.1"/>
    </source>
</evidence>
<name>A0A5C1PZP6_9BURK</name>
<keyword evidence="4" id="KW-1185">Reference proteome</keyword>
<protein>
    <submittedName>
        <fullName evidence="2">Uncharacterized protein</fullName>
    </submittedName>
</protein>
<dbReference type="Proteomes" id="UP001549111">
    <property type="component" value="Unassembled WGS sequence"/>
</dbReference>